<protein>
    <submittedName>
        <fullName evidence="1">Uncharacterized protein</fullName>
    </submittedName>
</protein>
<reference evidence="1 2" key="1">
    <citation type="journal article" date="2019" name="Syst. Appl. Microbiol.">
        <title>Microvirga tunisiensis sp. nov., a root nodule symbiotic bacterium isolated from Lupinus micranthus and L. luteus grown in Northern Tunisia.</title>
        <authorList>
            <person name="Msaddak A."/>
            <person name="Rejili M."/>
            <person name="Duran D."/>
            <person name="Mars M."/>
            <person name="Palacios J.M."/>
            <person name="Ruiz-Argueso T."/>
            <person name="Rey L."/>
            <person name="Imperial J."/>
        </authorList>
    </citation>
    <scope>NUCLEOTIDE SEQUENCE [LARGE SCALE GENOMIC DNA]</scope>
    <source>
        <strain evidence="1 2">Lmie10</strain>
    </source>
</reference>
<proteinExistence type="predicted"/>
<dbReference type="Proteomes" id="UP000403266">
    <property type="component" value="Unassembled WGS sequence"/>
</dbReference>
<dbReference type="EMBL" id="VOSK01000259">
    <property type="protein sequence ID" value="MPR29699.1"/>
    <property type="molecule type" value="Genomic_DNA"/>
</dbReference>
<evidence type="ECO:0000313" key="1">
    <source>
        <dbReference type="EMBL" id="MPR29699.1"/>
    </source>
</evidence>
<sequence length="160" mass="18077">MEGAISLKSTDKHLVVFGRKQCKHCQSSTRVAVFAQHTADAYKLYGHDYISVLDQARDIDPASLQALRAFAPGYGMAYLFYANHCEECAEPICDRPLHGRMDSYWIDWTTVSDFGYEVREASLEFEGPFSNDEESIPSDIRAKLPVTYVPELDPSWENTG</sequence>
<dbReference type="AlphaFoldDB" id="A0A5N7MTA2"/>
<evidence type="ECO:0000313" key="2">
    <source>
        <dbReference type="Proteomes" id="UP000403266"/>
    </source>
</evidence>
<dbReference type="RefSeq" id="WP_152716582.1">
    <property type="nucleotide sequence ID" value="NZ_VOSJ01000089.1"/>
</dbReference>
<keyword evidence="2" id="KW-1185">Reference proteome</keyword>
<name>A0A5N7MTA2_9HYPH</name>
<organism evidence="1 2">
    <name type="scientific">Microvirga tunisiensis</name>
    <dbReference type="NCBI Taxonomy" id="2108360"/>
    <lineage>
        <taxon>Bacteria</taxon>
        <taxon>Pseudomonadati</taxon>
        <taxon>Pseudomonadota</taxon>
        <taxon>Alphaproteobacteria</taxon>
        <taxon>Hyphomicrobiales</taxon>
        <taxon>Methylobacteriaceae</taxon>
        <taxon>Microvirga</taxon>
    </lineage>
</organism>
<gene>
    <name evidence="1" type="ORF">FS320_32625</name>
</gene>
<comment type="caution">
    <text evidence="1">The sequence shown here is derived from an EMBL/GenBank/DDBJ whole genome shotgun (WGS) entry which is preliminary data.</text>
</comment>
<accession>A0A5N7MTA2</accession>